<dbReference type="Gene3D" id="3.40.190.10">
    <property type="entry name" value="Periplasmic binding protein-like II"/>
    <property type="match status" value="1"/>
</dbReference>
<feature type="domain" description="Solute-binding protein family 5" evidence="3">
    <location>
        <begin position="113"/>
        <end position="517"/>
    </location>
</feature>
<evidence type="ECO:0000256" key="2">
    <source>
        <dbReference type="SAM" id="SignalP"/>
    </source>
</evidence>
<dbReference type="CDD" id="cd08497">
    <property type="entry name" value="MbnE-like"/>
    <property type="match status" value="1"/>
</dbReference>
<name>A0A5S9QSE9_9GAMM</name>
<protein>
    <submittedName>
        <fullName evidence="4">Oligopeptide-binding protein AppA</fullName>
    </submittedName>
</protein>
<dbReference type="AlphaFoldDB" id="A0A5S9QSE9"/>
<reference evidence="4 5" key="1">
    <citation type="submission" date="2019-11" db="EMBL/GenBank/DDBJ databases">
        <authorList>
            <person name="Holert J."/>
        </authorList>
    </citation>
    <scope>NUCLEOTIDE SEQUENCE [LARGE SCALE GENOMIC DNA]</scope>
    <source>
        <strain evidence="4">BC5_2</strain>
    </source>
</reference>
<feature type="signal peptide" evidence="2">
    <location>
        <begin position="1"/>
        <end position="23"/>
    </location>
</feature>
<evidence type="ECO:0000256" key="1">
    <source>
        <dbReference type="ARBA" id="ARBA00022729"/>
    </source>
</evidence>
<dbReference type="PANTHER" id="PTHR30290">
    <property type="entry name" value="PERIPLASMIC BINDING COMPONENT OF ABC TRANSPORTER"/>
    <property type="match status" value="1"/>
</dbReference>
<gene>
    <name evidence="4" type="primary">appA</name>
    <name evidence="4" type="ORF">DPBNPPHM_02751</name>
</gene>
<evidence type="ECO:0000313" key="5">
    <source>
        <dbReference type="Proteomes" id="UP000434580"/>
    </source>
</evidence>
<dbReference type="EMBL" id="CACSII010000022">
    <property type="protein sequence ID" value="CAA0121766.1"/>
    <property type="molecule type" value="Genomic_DNA"/>
</dbReference>
<dbReference type="OrthoDB" id="9803988at2"/>
<dbReference type="SUPFAM" id="SSF53850">
    <property type="entry name" value="Periplasmic binding protein-like II"/>
    <property type="match status" value="1"/>
</dbReference>
<dbReference type="Gene3D" id="3.10.105.10">
    <property type="entry name" value="Dipeptide-binding Protein, Domain 3"/>
    <property type="match status" value="1"/>
</dbReference>
<organism evidence="4 5">
    <name type="scientific">BD1-7 clade bacterium</name>
    <dbReference type="NCBI Taxonomy" id="2029982"/>
    <lineage>
        <taxon>Bacteria</taxon>
        <taxon>Pseudomonadati</taxon>
        <taxon>Pseudomonadota</taxon>
        <taxon>Gammaproteobacteria</taxon>
        <taxon>Cellvibrionales</taxon>
        <taxon>Spongiibacteraceae</taxon>
        <taxon>BD1-7 clade</taxon>
    </lineage>
</organism>
<proteinExistence type="predicted"/>
<keyword evidence="1 2" id="KW-0732">Signal</keyword>
<dbReference type="InterPro" id="IPR039424">
    <property type="entry name" value="SBP_5"/>
</dbReference>
<dbReference type="Proteomes" id="UP000434580">
    <property type="component" value="Unassembled WGS sequence"/>
</dbReference>
<dbReference type="PANTHER" id="PTHR30290:SF64">
    <property type="entry name" value="ABC TRANSPORTER PERIPLASMIC BINDING PROTEIN"/>
    <property type="match status" value="1"/>
</dbReference>
<dbReference type="PIRSF" id="PIRSF002741">
    <property type="entry name" value="MppA"/>
    <property type="match status" value="1"/>
</dbReference>
<dbReference type="GO" id="GO:0015833">
    <property type="term" value="P:peptide transport"/>
    <property type="evidence" value="ECO:0007669"/>
    <property type="project" value="TreeGrafter"/>
</dbReference>
<dbReference type="GO" id="GO:0042884">
    <property type="term" value="P:microcin transport"/>
    <property type="evidence" value="ECO:0007669"/>
    <property type="project" value="TreeGrafter"/>
</dbReference>
<sequence length="616" mass="70113">MLREFLVNAGASIALLGGLLANAEAPTSPSTTIHKANSIAMHGEPKYPKDFQHFDYTNSDAPKGGTLVLGVQGTFDSLNSFVAKGVSADGLELIYDSLTEASADEPFTRYGLIAEQMIWPEDRSWIEFVLRDEAKFHNGTPITAEDVKFTFDILIAKGSPTFKTMFEDVASVDVKDPHRIRFTMKNTENQELILILGSMSILSKQYWHDRDFSKTTLDAPLGSGPYTVAEVESGKTIHYRRNPDYWAKDLPVNRGRYNFDLIEYDYYRDATVLLEALKAGEYDFRYERISKQWATGYESDALRSGKLVKKNIKHEIPQGVQAFVLNTRNPLFKDIRVRKALNYAFDFEWTNANLFYNAYTRADSYYSNSEFAAHGMPSEAELALLNPLKDQLPESVFVEPFELPTSKGDGRNRQALRKAKQLFREAGWTIKNNVLTNSKGETFTFEFLMFDPSMERVINPFIRALKRLGVQASIRKVEISQYINRLRNHNFDVVVSRIPQSLSPGLEQIQYFHSSTADQKSGNNLAGIANPAIDALIENVVQAKSREQLVIATKALDRALLHNWYVIPQWYIDSHRVAYWNKFGQPDITPKYDATFSETLNTWWYDPKKSAQPAKQ</sequence>
<dbReference type="Pfam" id="PF00496">
    <property type="entry name" value="SBP_bac_5"/>
    <property type="match status" value="1"/>
</dbReference>
<dbReference type="InterPro" id="IPR030678">
    <property type="entry name" value="Peptide/Ni-bd"/>
</dbReference>
<dbReference type="GO" id="GO:0030288">
    <property type="term" value="C:outer membrane-bounded periplasmic space"/>
    <property type="evidence" value="ECO:0007669"/>
    <property type="project" value="TreeGrafter"/>
</dbReference>
<accession>A0A5S9QSE9</accession>
<dbReference type="GO" id="GO:1904680">
    <property type="term" value="F:peptide transmembrane transporter activity"/>
    <property type="evidence" value="ECO:0007669"/>
    <property type="project" value="TreeGrafter"/>
</dbReference>
<evidence type="ECO:0000313" key="4">
    <source>
        <dbReference type="EMBL" id="CAA0121766.1"/>
    </source>
</evidence>
<evidence type="ECO:0000259" key="3">
    <source>
        <dbReference type="Pfam" id="PF00496"/>
    </source>
</evidence>
<dbReference type="GO" id="GO:0043190">
    <property type="term" value="C:ATP-binding cassette (ABC) transporter complex"/>
    <property type="evidence" value="ECO:0007669"/>
    <property type="project" value="InterPro"/>
</dbReference>
<feature type="chain" id="PRO_5030138167" evidence="2">
    <location>
        <begin position="24"/>
        <end position="616"/>
    </location>
</feature>
<dbReference type="InterPro" id="IPR000914">
    <property type="entry name" value="SBP_5_dom"/>
</dbReference>